<dbReference type="EMBL" id="JBHTMU010000001">
    <property type="protein sequence ID" value="MFD1340876.1"/>
    <property type="molecule type" value="Genomic_DNA"/>
</dbReference>
<sequence>MGISLSARRVLALTAPAALLALSGPAAALTANEAWSDLQTYLQSFGYSVDAQVSEESGSVVVTDLVASQNIDEGSFAMEMPGPVMTFTEQGDGTVAMVIPESQDINVTAVPDEGDTMNIALNLATSAFSTVISGEPGDVTWTYDGDSMRVSLLSVEGAPDDAGAEDMTFSATLEDIEGTSRMQGGDLRQMMQELTAARLTYELQGTDDETEEEVAFAGTATGFRMTSDTALPADVDPEDMQAMIEAGFAVSATIASDASAGTFSVNGPEGNGSGETTSGPGRLSFQLDGTTLLYEVASEDIAVAFTAPDFPFPINFAGSEMSTKFRIPVAVSEEMQPVEMSLVLADLTVSDMLWSIFDPEAVLPRDPATLAIHLAGEVKPKGSFFNPEDMSEMAESDEVPAELGEMRLEVLTLKAAGAELNGVGAFTFDNSDLETFDGMPRPEGEIRLSLTGANALIDKLVSLGFVGAQEAMGARMMMSMFAVPGEGEDSLTSTIEVNEDGQVLANGQRIR</sequence>
<evidence type="ECO:0000313" key="3">
    <source>
        <dbReference type="EMBL" id="MFD1340876.1"/>
    </source>
</evidence>
<proteinExistence type="predicted"/>
<protein>
    <submittedName>
        <fullName evidence="3">DUF2125 domain-containing protein</fullName>
    </submittedName>
</protein>
<name>A0ABW3ZCT4_9RHOB</name>
<accession>A0ABW3ZCT4</accession>
<feature type="signal peptide" evidence="2">
    <location>
        <begin position="1"/>
        <end position="28"/>
    </location>
</feature>
<feature type="region of interest" description="Disordered" evidence="1">
    <location>
        <begin position="263"/>
        <end position="282"/>
    </location>
</feature>
<evidence type="ECO:0000256" key="2">
    <source>
        <dbReference type="SAM" id="SignalP"/>
    </source>
</evidence>
<dbReference type="Pfam" id="PF09898">
    <property type="entry name" value="DUF2125"/>
    <property type="match status" value="1"/>
</dbReference>
<keyword evidence="2" id="KW-0732">Signal</keyword>
<evidence type="ECO:0000256" key="1">
    <source>
        <dbReference type="SAM" id="MobiDB-lite"/>
    </source>
</evidence>
<dbReference type="InterPro" id="IPR018666">
    <property type="entry name" value="DUF2125"/>
</dbReference>
<keyword evidence="4" id="KW-1185">Reference proteome</keyword>
<organism evidence="3 4">
    <name type="scientific">Litorisediminicola beolgyonensis</name>
    <dbReference type="NCBI Taxonomy" id="1173614"/>
    <lineage>
        <taxon>Bacteria</taxon>
        <taxon>Pseudomonadati</taxon>
        <taxon>Pseudomonadota</taxon>
        <taxon>Alphaproteobacteria</taxon>
        <taxon>Rhodobacterales</taxon>
        <taxon>Paracoccaceae</taxon>
        <taxon>Litorisediminicola</taxon>
    </lineage>
</organism>
<reference evidence="4" key="1">
    <citation type="journal article" date="2019" name="Int. J. Syst. Evol. Microbiol.">
        <title>The Global Catalogue of Microorganisms (GCM) 10K type strain sequencing project: providing services to taxonomists for standard genome sequencing and annotation.</title>
        <authorList>
            <consortium name="The Broad Institute Genomics Platform"/>
            <consortium name="The Broad Institute Genome Sequencing Center for Infectious Disease"/>
            <person name="Wu L."/>
            <person name="Ma J."/>
        </authorList>
    </citation>
    <scope>NUCLEOTIDE SEQUENCE [LARGE SCALE GENOMIC DNA]</scope>
    <source>
        <strain evidence="4">CCUG 62953</strain>
    </source>
</reference>
<dbReference type="Proteomes" id="UP001597135">
    <property type="component" value="Unassembled WGS sequence"/>
</dbReference>
<gene>
    <name evidence="3" type="ORF">ACFQ4E_00405</name>
</gene>
<dbReference type="RefSeq" id="WP_386800937.1">
    <property type="nucleotide sequence ID" value="NZ_JBHTMU010000001.1"/>
</dbReference>
<evidence type="ECO:0000313" key="4">
    <source>
        <dbReference type="Proteomes" id="UP001597135"/>
    </source>
</evidence>
<comment type="caution">
    <text evidence="3">The sequence shown here is derived from an EMBL/GenBank/DDBJ whole genome shotgun (WGS) entry which is preliminary data.</text>
</comment>
<feature type="chain" id="PRO_5045929474" evidence="2">
    <location>
        <begin position="29"/>
        <end position="511"/>
    </location>
</feature>